<evidence type="ECO:0000256" key="3">
    <source>
        <dbReference type="ARBA" id="ARBA00022989"/>
    </source>
</evidence>
<dbReference type="AlphaFoldDB" id="A0A9P4Y9M0"/>
<feature type="transmembrane region" description="Helical" evidence="5">
    <location>
        <begin position="224"/>
        <end position="241"/>
    </location>
</feature>
<dbReference type="Proteomes" id="UP000803844">
    <property type="component" value="Unassembled WGS sequence"/>
</dbReference>
<dbReference type="Pfam" id="PF01040">
    <property type="entry name" value="UbiA"/>
    <property type="match status" value="1"/>
</dbReference>
<evidence type="ECO:0000256" key="4">
    <source>
        <dbReference type="ARBA" id="ARBA00023136"/>
    </source>
</evidence>
<comment type="subcellular location">
    <subcellularLocation>
        <location evidence="1">Membrane</location>
        <topology evidence="1">Multi-pass membrane protein</topology>
    </subcellularLocation>
</comment>
<keyword evidence="2 5" id="KW-0812">Transmembrane</keyword>
<proteinExistence type="predicted"/>
<keyword evidence="3 5" id="KW-1133">Transmembrane helix</keyword>
<dbReference type="GO" id="GO:0016020">
    <property type="term" value="C:membrane"/>
    <property type="evidence" value="ECO:0007669"/>
    <property type="project" value="UniProtKB-SubCell"/>
</dbReference>
<evidence type="ECO:0000256" key="2">
    <source>
        <dbReference type="ARBA" id="ARBA00022692"/>
    </source>
</evidence>
<keyword evidence="7" id="KW-1185">Reference proteome</keyword>
<protein>
    <recommendedName>
        <fullName evidence="8">UbiA prenyltransferase family</fullName>
    </recommendedName>
</protein>
<feature type="transmembrane region" description="Helical" evidence="5">
    <location>
        <begin position="179"/>
        <end position="196"/>
    </location>
</feature>
<comment type="caution">
    <text evidence="6">The sequence shown here is derived from an EMBL/GenBank/DDBJ whole genome shotgun (WGS) entry which is preliminary data.</text>
</comment>
<keyword evidence="4 5" id="KW-0472">Membrane</keyword>
<dbReference type="OrthoDB" id="434972at2759"/>
<dbReference type="CDD" id="cd13965">
    <property type="entry name" value="PT_UbiA_3"/>
    <property type="match status" value="1"/>
</dbReference>
<evidence type="ECO:0008006" key="8">
    <source>
        <dbReference type="Google" id="ProtNLM"/>
    </source>
</evidence>
<reference evidence="6" key="1">
    <citation type="journal article" date="2020" name="Phytopathology">
        <title>Genome sequence of the chestnut blight fungus Cryphonectria parasitica EP155: A fundamental resource for an archetypical invasive plant pathogen.</title>
        <authorList>
            <person name="Crouch J.A."/>
            <person name="Dawe A."/>
            <person name="Aerts A."/>
            <person name="Barry K."/>
            <person name="Churchill A.C.L."/>
            <person name="Grimwood J."/>
            <person name="Hillman B."/>
            <person name="Milgroom M.G."/>
            <person name="Pangilinan J."/>
            <person name="Smith M."/>
            <person name="Salamov A."/>
            <person name="Schmutz J."/>
            <person name="Yadav J."/>
            <person name="Grigoriev I.V."/>
            <person name="Nuss D."/>
        </authorList>
    </citation>
    <scope>NUCLEOTIDE SEQUENCE</scope>
    <source>
        <strain evidence="6">EP155</strain>
    </source>
</reference>
<dbReference type="EMBL" id="MU032344">
    <property type="protein sequence ID" value="KAF3769492.1"/>
    <property type="molecule type" value="Genomic_DNA"/>
</dbReference>
<feature type="transmembrane region" description="Helical" evidence="5">
    <location>
        <begin position="112"/>
        <end position="137"/>
    </location>
</feature>
<dbReference type="InterPro" id="IPR000537">
    <property type="entry name" value="UbiA_prenyltransferase"/>
</dbReference>
<evidence type="ECO:0000256" key="1">
    <source>
        <dbReference type="ARBA" id="ARBA00004141"/>
    </source>
</evidence>
<dbReference type="GO" id="GO:0016765">
    <property type="term" value="F:transferase activity, transferring alkyl or aryl (other than methyl) groups"/>
    <property type="evidence" value="ECO:0007669"/>
    <property type="project" value="InterPro"/>
</dbReference>
<sequence>MESLLYHLETIYLFSRNDIKVAIYMGFLFGALNASVASAFAMGPSLSLQQILASAPSMLLWSWSHLFLFNLHNQRHASSIAEDAINKPWRPLPSGRLTSQQATWMMYCMYPVVFLVSLNAGGLVPCLVETTLCLWYNELGGSNNPFLKNVLNAFGFSCFFAGPLEVVTGHSIFSGDMKAATWLLILASAITTMSHAQDFRDMVGDKAANRKTIPLLIGDMNARVVLAVGVATWTAIACWFWEAGPRESLAAWAAGLAMVGNFFRDRTQKGDSLSWKLFPLWLLVTGNIG</sequence>
<dbReference type="InterPro" id="IPR050475">
    <property type="entry name" value="Prenyltransferase_related"/>
</dbReference>
<dbReference type="RefSeq" id="XP_040780453.1">
    <property type="nucleotide sequence ID" value="XM_040921038.1"/>
</dbReference>
<evidence type="ECO:0000313" key="6">
    <source>
        <dbReference type="EMBL" id="KAF3769492.1"/>
    </source>
</evidence>
<name>A0A9P4Y9M0_CRYP1</name>
<dbReference type="PANTHER" id="PTHR42723">
    <property type="entry name" value="CHLOROPHYLL SYNTHASE"/>
    <property type="match status" value="1"/>
</dbReference>
<organism evidence="6 7">
    <name type="scientific">Cryphonectria parasitica (strain ATCC 38755 / EP155)</name>
    <dbReference type="NCBI Taxonomy" id="660469"/>
    <lineage>
        <taxon>Eukaryota</taxon>
        <taxon>Fungi</taxon>
        <taxon>Dikarya</taxon>
        <taxon>Ascomycota</taxon>
        <taxon>Pezizomycotina</taxon>
        <taxon>Sordariomycetes</taxon>
        <taxon>Sordariomycetidae</taxon>
        <taxon>Diaporthales</taxon>
        <taxon>Cryphonectriaceae</taxon>
        <taxon>Cryphonectria-Endothia species complex</taxon>
        <taxon>Cryphonectria</taxon>
    </lineage>
</organism>
<feature type="transmembrane region" description="Helical" evidence="5">
    <location>
        <begin position="48"/>
        <end position="69"/>
    </location>
</feature>
<evidence type="ECO:0000256" key="5">
    <source>
        <dbReference type="SAM" id="Phobius"/>
    </source>
</evidence>
<feature type="transmembrane region" description="Helical" evidence="5">
    <location>
        <begin position="149"/>
        <end position="167"/>
    </location>
</feature>
<dbReference type="GeneID" id="63838167"/>
<gene>
    <name evidence="6" type="ORF">M406DRAFT_335375</name>
</gene>
<evidence type="ECO:0000313" key="7">
    <source>
        <dbReference type="Proteomes" id="UP000803844"/>
    </source>
</evidence>
<feature type="transmembrane region" description="Helical" evidence="5">
    <location>
        <begin position="21"/>
        <end position="42"/>
    </location>
</feature>
<dbReference type="PANTHER" id="PTHR42723:SF1">
    <property type="entry name" value="CHLOROPHYLL SYNTHASE, CHLOROPLASTIC"/>
    <property type="match status" value="1"/>
</dbReference>
<accession>A0A9P4Y9M0</accession>